<comment type="subcellular location">
    <subcellularLocation>
        <location evidence="1">Cytoplasm</location>
        <location evidence="1">Cytoskeleton</location>
        <location evidence="1">Microtubule organizing center</location>
        <location evidence="1">Spindle pole body</location>
    </subcellularLocation>
</comment>
<dbReference type="PRINTS" id="PR01164">
    <property type="entry name" value="GAMMATUBULIN"/>
</dbReference>
<evidence type="ECO:0000256" key="1">
    <source>
        <dbReference type="ARBA" id="ARBA00004317"/>
    </source>
</evidence>
<feature type="region of interest" description="Disordered" evidence="13">
    <location>
        <begin position="771"/>
        <end position="808"/>
    </location>
</feature>
<dbReference type="GO" id="GO:0000930">
    <property type="term" value="C:gamma-tubulin complex"/>
    <property type="evidence" value="ECO:0007669"/>
    <property type="project" value="InterPro"/>
</dbReference>
<dbReference type="Proteomes" id="UP000192596">
    <property type="component" value="Unassembled WGS sequence"/>
</dbReference>
<dbReference type="OrthoDB" id="10249382at2759"/>
<dbReference type="InterPro" id="IPR019006">
    <property type="entry name" value="Sre1_C"/>
</dbReference>
<dbReference type="SMART" id="SM00865">
    <property type="entry name" value="Tubulin_C"/>
    <property type="match status" value="1"/>
</dbReference>
<dbReference type="GO" id="GO:0032933">
    <property type="term" value="P:SREBP signaling pathway"/>
    <property type="evidence" value="ECO:0007669"/>
    <property type="project" value="InterPro"/>
</dbReference>
<gene>
    <name evidence="15" type="ORF">B0A48_08492</name>
</gene>
<dbReference type="Pfam" id="PF00010">
    <property type="entry name" value="HLH"/>
    <property type="match status" value="1"/>
</dbReference>
<evidence type="ECO:0000313" key="15">
    <source>
        <dbReference type="EMBL" id="OQO06705.1"/>
    </source>
</evidence>
<comment type="caution">
    <text evidence="15">The sequence shown here is derived from an EMBL/GenBank/DDBJ whole genome shotgun (WGS) entry which is preliminary data.</text>
</comment>
<evidence type="ECO:0000259" key="14">
    <source>
        <dbReference type="PROSITE" id="PS50888"/>
    </source>
</evidence>
<dbReference type="Gene3D" id="3.40.50.1440">
    <property type="entry name" value="Tubulin/FtsZ, GTPase domain"/>
    <property type="match status" value="1"/>
</dbReference>
<evidence type="ECO:0000256" key="7">
    <source>
        <dbReference type="ARBA" id="ARBA00022741"/>
    </source>
</evidence>
<evidence type="ECO:0000256" key="12">
    <source>
        <dbReference type="ARBA" id="ARBA00033229"/>
    </source>
</evidence>
<dbReference type="Gene3D" id="3.30.1360.210">
    <property type="match status" value="1"/>
</dbReference>
<dbReference type="Pfam" id="PF01776">
    <property type="entry name" value="Ribosomal_L22e"/>
    <property type="match status" value="1"/>
</dbReference>
<evidence type="ECO:0000256" key="2">
    <source>
        <dbReference type="ARBA" id="ARBA00007817"/>
    </source>
</evidence>
<dbReference type="GO" id="GO:1990904">
    <property type="term" value="C:ribonucleoprotein complex"/>
    <property type="evidence" value="ECO:0007669"/>
    <property type="project" value="UniProtKB-KW"/>
</dbReference>
<dbReference type="PANTHER" id="PTHR47336">
    <property type="entry name" value="TRANSCRIPTION FACTOR HMS1-RELATED"/>
    <property type="match status" value="1"/>
</dbReference>
<dbReference type="PANTHER" id="PTHR47336:SF2">
    <property type="entry name" value="TRANSCRIPTION FACTOR HMS1-RELATED"/>
    <property type="match status" value="1"/>
</dbReference>
<dbReference type="Gene3D" id="3.30.1330.20">
    <property type="entry name" value="Tubulin/FtsZ, C-terminal domain"/>
    <property type="match status" value="1"/>
</dbReference>
<feature type="compositionally biased region" description="Low complexity" evidence="13">
    <location>
        <begin position="771"/>
        <end position="785"/>
    </location>
</feature>
<dbReference type="Pfam" id="PF00091">
    <property type="entry name" value="Tubulin"/>
    <property type="match status" value="1"/>
</dbReference>
<dbReference type="InterPro" id="IPR036638">
    <property type="entry name" value="HLH_DNA-bd_sf"/>
</dbReference>
<protein>
    <recommendedName>
        <fullName evidence="4">Tubulin gamma chain</fullName>
    </recommendedName>
    <alternativeName>
        <fullName evidence="12">Gamma-tubulin</fullName>
    </alternativeName>
</protein>
<dbReference type="GO" id="GO:0005525">
    <property type="term" value="F:GTP binding"/>
    <property type="evidence" value="ECO:0007669"/>
    <property type="project" value="UniProtKB-KW"/>
</dbReference>
<evidence type="ECO:0000256" key="13">
    <source>
        <dbReference type="SAM" id="MobiDB-lite"/>
    </source>
</evidence>
<dbReference type="InterPro" id="IPR038526">
    <property type="entry name" value="Ribosomal_eL22_sf"/>
</dbReference>
<dbReference type="FunFam" id="1.10.287.600:FF:000004">
    <property type="entry name" value="Tubulin gamma chain"/>
    <property type="match status" value="1"/>
</dbReference>
<dbReference type="GO" id="GO:0003735">
    <property type="term" value="F:structural constituent of ribosome"/>
    <property type="evidence" value="ECO:0007669"/>
    <property type="project" value="InterPro"/>
</dbReference>
<evidence type="ECO:0000256" key="8">
    <source>
        <dbReference type="ARBA" id="ARBA00022980"/>
    </source>
</evidence>
<dbReference type="InterPro" id="IPR023123">
    <property type="entry name" value="Tubulin_C"/>
</dbReference>
<dbReference type="InParanoid" id="A0A1V8T5M0"/>
<evidence type="ECO:0000256" key="5">
    <source>
        <dbReference type="ARBA" id="ARBA00022490"/>
    </source>
</evidence>
<sequence length="1462" mass="159612">MPREIITLQAGQCGNSVGSQFWQQLCQEHGINQDGNLHPYAAEGPHAGGDRKDVFFYQSDDTRYIPRAILLDLEPRVIDSILSGPYKNIYNPENVYVHKSGTGAGNNWAAGYAMGETIQDEVLDIIDREADGSDSLEGFMLLHSIAGGTGSGLGSFLLERLNDRFPKKLIQTYSVFPGNQDDIVVQPYNSLLSLRRLTQNADSVVVLDNGALSRIAADTLHVQEPSFAQTNQLVSTVMCASTATLRYPGYMHNDLVGIVASLIPTPRCHFLQTSYTPFTGNNVEAAKLVRKTTVLDVMRRLLQPKNRMVSANPSKTSCYISILNIIMGEADPTDVHKSLLRIRERQLATFIPWGPASIQVALSRTSPYLQPPYSSRPPPRVSGLMLANHTGIATLFKRIVAQYDMLRKRNAFLEQYKREDPFRDGLGEFDEARTVAVDLIAEYEAAEKANYLSGDGEEEVVGTGPDRRTDGVTGSAFDGLNGTIAPPLIVSDEGMDFGSGMGEGGFAFGVGDAVPDSFTFDPALMGQMGMESTIKPYQMTAPMPIQPLAAPEEQALLSALSADPSFGQGSLGQAPVASTTEHSPASSNSKRTSLSSQTSPDPPPKKKGGRKRKVDAVEKEVVDDGEQQYDEDGRPIKKTSHNVIEKRYRNNLNDKIVALRNSVPALRAISRINAGDDSEDLEGLAPAHKLNKATVMAKATEYIKHLEKRNNTMQDDMNALKARLAAVEATINQSRERSASMSISPPSGTMRPREMSNVSQIAQTYLNIPTQRQHQQYAQQQSPPNYNRPPNPPAEAQNQEGVRGGRGGMMNKLMLGSMAGLMVMEGYTESSASSSDGSSRGLFAVPGIDRLVRRGMPSSEVGPLSTPTFMPLLKLLLVLGAVIYLIAPLVARRPKAKQAARTHVRLPKAPSLASPVEVRRKAWLTAVQSVWIPKHFLLEVYAVASKMLKLSIRRLIGAETYTMLTGLNSEEEAARIKAWDIAIDAQLAGGDAEVSYYRLLLTLMASGTLPDSPTRLMQKAIHFRVFFWDVANAGYGNLVGFKQLTERVGKIYWESARKQQKELLHSKQQGRPTAGDDVDLLPDHLARLVELDCDEVLGDEMIQRAWNLAWNKPSAHALVHNAARDSVVEDHAIRSPLEAVAAWYSNILVDETLADTLSTRHSKIDMEYYLGLAVSVAPPASGTEARSLAAKAVLSNTNREANIITALECLPASSPTSPSMNIVSHAPASPEVRTALTLAKLISLSAPTTSPAAKLSASQSLGRLHFAPEHFTLLTAVASVRLVQVMTADRHATSSIDHGVEDLACNLRVWVGTVAGRSSGLHRLERNRVVEKVNTKSAAGTKSAGGKKAGKVTKKYIINATQPVNDRIFDAGAYTTFLQQRIKVDGRTANLGDNITVSNLGDGRIEVVSHQDFSGRYLKYLTKKFLKKQQLRDWLRVVSANKGEYSLKFFNVVGEEGDEDED</sequence>
<dbReference type="InterPro" id="IPR017975">
    <property type="entry name" value="Tubulin_CS"/>
</dbReference>
<dbReference type="Pfam" id="PF09427">
    <property type="entry name" value="DUF2014"/>
    <property type="match status" value="1"/>
</dbReference>
<name>A0A1V8T5M0_9PEZI</name>
<keyword evidence="5" id="KW-0963">Cytoplasm</keyword>
<dbReference type="SMART" id="SM00864">
    <property type="entry name" value="Tubulin"/>
    <property type="match status" value="1"/>
</dbReference>
<dbReference type="STRING" id="1507870.A0A1V8T5M0"/>
<dbReference type="Gene3D" id="4.10.280.10">
    <property type="entry name" value="Helix-loop-helix DNA-binding domain"/>
    <property type="match status" value="1"/>
</dbReference>
<dbReference type="PROSITE" id="PS00227">
    <property type="entry name" value="TUBULIN"/>
    <property type="match status" value="1"/>
</dbReference>
<feature type="region of interest" description="Disordered" evidence="13">
    <location>
        <begin position="566"/>
        <end position="634"/>
    </location>
</feature>
<proteinExistence type="inferred from homology"/>
<evidence type="ECO:0000256" key="6">
    <source>
        <dbReference type="ARBA" id="ARBA00022701"/>
    </source>
</evidence>
<dbReference type="Pfam" id="PF03953">
    <property type="entry name" value="Tubulin_C"/>
    <property type="match status" value="1"/>
</dbReference>
<dbReference type="CDD" id="cd11399">
    <property type="entry name" value="bHLHzip_scHMS1_like"/>
    <property type="match status" value="1"/>
</dbReference>
<dbReference type="InterPro" id="IPR008280">
    <property type="entry name" value="Tub_FtsZ_C"/>
</dbReference>
<evidence type="ECO:0000256" key="4">
    <source>
        <dbReference type="ARBA" id="ARBA00018848"/>
    </source>
</evidence>
<feature type="compositionally biased region" description="Polar residues" evidence="13">
    <location>
        <begin position="576"/>
        <end position="599"/>
    </location>
</feature>
<dbReference type="InterPro" id="IPR002671">
    <property type="entry name" value="Ribosomal_eL22"/>
</dbReference>
<dbReference type="GO" id="GO:0046983">
    <property type="term" value="F:protein dimerization activity"/>
    <property type="evidence" value="ECO:0007669"/>
    <property type="project" value="InterPro"/>
</dbReference>
<keyword evidence="7" id="KW-0547">Nucleotide-binding</keyword>
<dbReference type="SUPFAM" id="SSF52490">
    <property type="entry name" value="Tubulin nucleotide-binding domain-like"/>
    <property type="match status" value="1"/>
</dbReference>
<feature type="domain" description="BHLH" evidence="14">
    <location>
        <begin position="636"/>
        <end position="706"/>
    </location>
</feature>
<keyword evidence="10" id="KW-0206">Cytoskeleton</keyword>
<dbReference type="InterPro" id="IPR018316">
    <property type="entry name" value="Tubulin/FtsZ_2-layer-sand-dom"/>
</dbReference>
<dbReference type="GO" id="GO:0007020">
    <property type="term" value="P:microtubule nucleation"/>
    <property type="evidence" value="ECO:0007669"/>
    <property type="project" value="InterPro"/>
</dbReference>
<dbReference type="InterPro" id="IPR052099">
    <property type="entry name" value="Regulatory_TF_Diverse"/>
</dbReference>
<accession>A0A1V8T5M0</accession>
<dbReference type="InterPro" id="IPR002454">
    <property type="entry name" value="Gamma_tubulin"/>
</dbReference>
<dbReference type="GO" id="GO:0005874">
    <property type="term" value="C:microtubule"/>
    <property type="evidence" value="ECO:0007669"/>
    <property type="project" value="UniProtKB-KW"/>
</dbReference>
<evidence type="ECO:0000256" key="9">
    <source>
        <dbReference type="ARBA" id="ARBA00023134"/>
    </source>
</evidence>
<organism evidence="15 16">
    <name type="scientific">Cryoendolithus antarcticus</name>
    <dbReference type="NCBI Taxonomy" id="1507870"/>
    <lineage>
        <taxon>Eukaryota</taxon>
        <taxon>Fungi</taxon>
        <taxon>Dikarya</taxon>
        <taxon>Ascomycota</taxon>
        <taxon>Pezizomycotina</taxon>
        <taxon>Dothideomycetes</taxon>
        <taxon>Dothideomycetidae</taxon>
        <taxon>Cladosporiales</taxon>
        <taxon>Cladosporiaceae</taxon>
        <taxon>Cryoendolithus</taxon>
    </lineage>
</organism>
<dbReference type="InterPro" id="IPR036525">
    <property type="entry name" value="Tubulin/FtsZ_GTPase_sf"/>
</dbReference>
<dbReference type="InterPro" id="IPR003008">
    <property type="entry name" value="Tubulin_FtsZ_GTPase"/>
</dbReference>
<dbReference type="GO" id="GO:0045944">
    <property type="term" value="P:positive regulation of transcription by RNA polymerase II"/>
    <property type="evidence" value="ECO:0007669"/>
    <property type="project" value="InterPro"/>
</dbReference>
<dbReference type="InterPro" id="IPR037103">
    <property type="entry name" value="Tubulin/FtsZ-like_C"/>
</dbReference>
<keyword evidence="16" id="KW-1185">Reference proteome</keyword>
<dbReference type="CDD" id="cd02188">
    <property type="entry name" value="gamma_tubulin"/>
    <property type="match status" value="1"/>
</dbReference>
<dbReference type="SMART" id="SM00353">
    <property type="entry name" value="HLH"/>
    <property type="match status" value="1"/>
</dbReference>
<evidence type="ECO:0000256" key="3">
    <source>
        <dbReference type="ARBA" id="ARBA00009636"/>
    </source>
</evidence>
<feature type="region of interest" description="Disordered" evidence="13">
    <location>
        <begin position="456"/>
        <end position="477"/>
    </location>
</feature>
<evidence type="ECO:0000256" key="11">
    <source>
        <dbReference type="ARBA" id="ARBA00023274"/>
    </source>
</evidence>
<dbReference type="SUPFAM" id="SSF55307">
    <property type="entry name" value="Tubulin C-terminal domain-like"/>
    <property type="match status" value="1"/>
</dbReference>
<reference evidence="16" key="1">
    <citation type="submission" date="2017-03" db="EMBL/GenBank/DDBJ databases">
        <title>Genomes of endolithic fungi from Antarctica.</title>
        <authorList>
            <person name="Coleine C."/>
            <person name="Masonjones S."/>
            <person name="Stajich J.E."/>
        </authorList>
    </citation>
    <scope>NUCLEOTIDE SEQUENCE [LARGE SCALE GENOMIC DNA]</scope>
    <source>
        <strain evidence="16">CCFEE 5527</strain>
    </source>
</reference>
<dbReference type="SUPFAM" id="SSF47459">
    <property type="entry name" value="HLH, helix-loop-helix DNA-binding domain"/>
    <property type="match status" value="1"/>
</dbReference>
<dbReference type="EMBL" id="NAJO01000016">
    <property type="protein sequence ID" value="OQO06705.1"/>
    <property type="molecule type" value="Genomic_DNA"/>
</dbReference>
<feature type="region of interest" description="Disordered" evidence="13">
    <location>
        <begin position="731"/>
        <end position="754"/>
    </location>
</feature>
<comment type="similarity">
    <text evidence="2">Belongs to the eukaryotic ribosomal protein eL22 family.</text>
</comment>
<evidence type="ECO:0000256" key="10">
    <source>
        <dbReference type="ARBA" id="ARBA00023212"/>
    </source>
</evidence>
<dbReference type="GO" id="GO:0031122">
    <property type="term" value="P:cytoplasmic microtubule organization"/>
    <property type="evidence" value="ECO:0007669"/>
    <property type="project" value="InterPro"/>
</dbReference>
<dbReference type="Gene3D" id="1.10.287.600">
    <property type="entry name" value="Helix hairpin bin"/>
    <property type="match status" value="1"/>
</dbReference>
<dbReference type="InterPro" id="IPR000217">
    <property type="entry name" value="Tubulin"/>
</dbReference>
<keyword evidence="11" id="KW-0687">Ribonucleoprotein</keyword>
<keyword evidence="9" id="KW-0342">GTP-binding</keyword>
<dbReference type="FunFam" id="3.40.50.1440:FF:000012">
    <property type="entry name" value="Tubulin gamma chain"/>
    <property type="match status" value="1"/>
</dbReference>
<dbReference type="GO" id="GO:0005840">
    <property type="term" value="C:ribosome"/>
    <property type="evidence" value="ECO:0007669"/>
    <property type="project" value="UniProtKB-KW"/>
</dbReference>
<evidence type="ECO:0000313" key="16">
    <source>
        <dbReference type="Proteomes" id="UP000192596"/>
    </source>
</evidence>
<dbReference type="InterPro" id="IPR011598">
    <property type="entry name" value="bHLH_dom"/>
</dbReference>
<dbReference type="GO" id="GO:0006412">
    <property type="term" value="P:translation"/>
    <property type="evidence" value="ECO:0007669"/>
    <property type="project" value="InterPro"/>
</dbReference>
<dbReference type="PRINTS" id="PR01161">
    <property type="entry name" value="TUBULIN"/>
</dbReference>
<keyword evidence="6" id="KW-0493">Microtubule</keyword>
<dbReference type="GO" id="GO:0005816">
    <property type="term" value="C:spindle pole body"/>
    <property type="evidence" value="ECO:0007669"/>
    <property type="project" value="UniProtKB-SubCell"/>
</dbReference>
<comment type="similarity">
    <text evidence="3">Belongs to the tubulin family.</text>
</comment>
<keyword evidence="8" id="KW-0689">Ribosomal protein</keyword>
<dbReference type="PROSITE" id="PS50888">
    <property type="entry name" value="BHLH"/>
    <property type="match status" value="1"/>
</dbReference>